<dbReference type="PROSITE" id="PS50994">
    <property type="entry name" value="INTEGRASE"/>
    <property type="match status" value="1"/>
</dbReference>
<dbReference type="Proteomes" id="UP000257109">
    <property type="component" value="Unassembled WGS sequence"/>
</dbReference>
<feature type="domain" description="Integrase catalytic" evidence="2">
    <location>
        <begin position="1"/>
        <end position="87"/>
    </location>
</feature>
<dbReference type="PANTHER" id="PTHR47266">
    <property type="entry name" value="ENDONUCLEASE-RELATED"/>
    <property type="match status" value="1"/>
</dbReference>
<feature type="non-terminal residue" evidence="3">
    <location>
        <position position="1"/>
    </location>
</feature>
<dbReference type="GO" id="GO:0003676">
    <property type="term" value="F:nucleic acid binding"/>
    <property type="evidence" value="ECO:0007669"/>
    <property type="project" value="InterPro"/>
</dbReference>
<dbReference type="AlphaFoldDB" id="A0A371GIA6"/>
<feature type="region of interest" description="Disordered" evidence="1">
    <location>
        <begin position="86"/>
        <end position="107"/>
    </location>
</feature>
<organism evidence="3 4">
    <name type="scientific">Mucuna pruriens</name>
    <name type="common">Velvet bean</name>
    <name type="synonym">Dolichos pruriens</name>
    <dbReference type="NCBI Taxonomy" id="157652"/>
    <lineage>
        <taxon>Eukaryota</taxon>
        <taxon>Viridiplantae</taxon>
        <taxon>Streptophyta</taxon>
        <taxon>Embryophyta</taxon>
        <taxon>Tracheophyta</taxon>
        <taxon>Spermatophyta</taxon>
        <taxon>Magnoliopsida</taxon>
        <taxon>eudicotyledons</taxon>
        <taxon>Gunneridae</taxon>
        <taxon>Pentapetalae</taxon>
        <taxon>rosids</taxon>
        <taxon>fabids</taxon>
        <taxon>Fabales</taxon>
        <taxon>Fabaceae</taxon>
        <taxon>Papilionoideae</taxon>
        <taxon>50 kb inversion clade</taxon>
        <taxon>NPAAA clade</taxon>
        <taxon>indigoferoid/millettioid clade</taxon>
        <taxon>Phaseoleae</taxon>
        <taxon>Mucuna</taxon>
    </lineage>
</organism>
<dbReference type="EMBL" id="QJKJ01005506">
    <property type="protein sequence ID" value="RDX90053.1"/>
    <property type="molecule type" value="Genomic_DNA"/>
</dbReference>
<reference evidence="3" key="1">
    <citation type="submission" date="2018-05" db="EMBL/GenBank/DDBJ databases">
        <title>Draft genome of Mucuna pruriens seed.</title>
        <authorList>
            <person name="Nnadi N.E."/>
            <person name="Vos R."/>
            <person name="Hasami M.H."/>
            <person name="Devisetty U.K."/>
            <person name="Aguiy J.C."/>
        </authorList>
    </citation>
    <scope>NUCLEOTIDE SEQUENCE [LARGE SCALE GENOMIC DNA]</scope>
    <source>
        <strain evidence="3">JCA_2017</strain>
    </source>
</reference>
<feature type="compositionally biased region" description="Basic residues" evidence="1">
    <location>
        <begin position="89"/>
        <end position="106"/>
    </location>
</feature>
<dbReference type="Pfam" id="PF00665">
    <property type="entry name" value="rve"/>
    <property type="match status" value="1"/>
</dbReference>
<dbReference type="InterPro" id="IPR001584">
    <property type="entry name" value="Integrase_cat-core"/>
</dbReference>
<evidence type="ECO:0000256" key="1">
    <source>
        <dbReference type="SAM" id="MobiDB-lite"/>
    </source>
</evidence>
<dbReference type="Gene3D" id="3.30.420.10">
    <property type="entry name" value="Ribonuclease H-like superfamily/Ribonuclease H"/>
    <property type="match status" value="1"/>
</dbReference>
<protein>
    <submittedName>
        <fullName evidence="3">Gag-Pol polyprotein</fullName>
    </submittedName>
</protein>
<sequence length="217" mass="25066">MGQFPISNGYSYILLAVDYISRWVEAIAIKTTDAKLVVDFLKSNIFCQFGVLKALISDQGSHFCNRAMSALLHKYGVVHQIATTYHPKQTTKPKSSTRKSRKHCKRWPIPTGRAGADSLRMLYGHTKLHTRLCWGFGKKRKLQLQELEELRLKAYENSRIYKQKVKQFHDRQILRKEFQVGQKMLLFNSRLRLITVSTVDEKKSISLMEPAPPDDTP</sequence>
<comment type="caution">
    <text evidence="3">The sequence shown here is derived from an EMBL/GenBank/DDBJ whole genome shotgun (WGS) entry which is preliminary data.</text>
</comment>
<accession>A0A371GIA6</accession>
<dbReference type="OrthoDB" id="1723222at2759"/>
<evidence type="ECO:0000313" key="4">
    <source>
        <dbReference type="Proteomes" id="UP000257109"/>
    </source>
</evidence>
<proteinExistence type="predicted"/>
<keyword evidence="4" id="KW-1185">Reference proteome</keyword>
<gene>
    <name evidence="3" type="primary">gag-pol</name>
    <name evidence="3" type="ORF">CR513_28123</name>
</gene>
<dbReference type="InterPro" id="IPR052160">
    <property type="entry name" value="Gypsy_RT_Integrase-like"/>
</dbReference>
<evidence type="ECO:0000259" key="2">
    <source>
        <dbReference type="PROSITE" id="PS50994"/>
    </source>
</evidence>
<dbReference type="InterPro" id="IPR012337">
    <property type="entry name" value="RNaseH-like_sf"/>
</dbReference>
<dbReference type="InterPro" id="IPR036397">
    <property type="entry name" value="RNaseH_sf"/>
</dbReference>
<dbReference type="SUPFAM" id="SSF53098">
    <property type="entry name" value="Ribonuclease H-like"/>
    <property type="match status" value="1"/>
</dbReference>
<evidence type="ECO:0000313" key="3">
    <source>
        <dbReference type="EMBL" id="RDX90053.1"/>
    </source>
</evidence>
<name>A0A371GIA6_MUCPR</name>
<dbReference type="GO" id="GO:0015074">
    <property type="term" value="P:DNA integration"/>
    <property type="evidence" value="ECO:0007669"/>
    <property type="project" value="InterPro"/>
</dbReference>